<feature type="transmembrane region" description="Helical" evidence="1">
    <location>
        <begin position="343"/>
        <end position="361"/>
    </location>
</feature>
<dbReference type="Proteomes" id="UP000505355">
    <property type="component" value="Chromosome"/>
</dbReference>
<keyword evidence="1" id="KW-0472">Membrane</keyword>
<sequence length="515" mass="58338">MSKIQKDTARSTNSPFRGLGGWNIDCLIAALAGFYIIHMFARYSGIGISPDSIMYASTAQNIHDHFSLITFNNLPLTFFPVFYPTFLSICIFISGGVDPVSAGPVINGLLFGAVIYLTGYITTKFKAPSLVYKWLILIAVVLSPALQEIYMYLWSETLFILVILIFVIAYHKYLQTHSTKALIIVSVVAAIGCITRYAGVTLVAAGGLLILIDGRLKPKQKFIHLLTFGAIGISLVVGNFILNKLSTGLSTGTREPSITPFKENLYYFGTVILDWAGLPASFDPIAVAFAVIVILGLATLFIVRVAQHHLNSYENIIICYTLTYGLFILVIATISRFERMNSRLLSPMFVPLLLSFTCWIPDLIKYIKFRKKWLLATPFVIAMLAYEYTIARIDYQTYDDFCEYGIPGYTDDDWNKSDFIVFLKQHKHIFKPGYPIYSDADEAVYMFTGMHSTLMPHKFFKKDVEKLYQQKKFYLIDFKKMESPELVGLKELQEHKKLTRLYDFKDGAVYLCESE</sequence>
<evidence type="ECO:0000256" key="1">
    <source>
        <dbReference type="SAM" id="Phobius"/>
    </source>
</evidence>
<dbReference type="AlphaFoldDB" id="A0A7D4Q6Z1"/>
<feature type="transmembrane region" description="Helical" evidence="1">
    <location>
        <begin position="153"/>
        <end position="171"/>
    </location>
</feature>
<name>A0A7D4Q6Z1_9SPHI</name>
<protein>
    <submittedName>
        <fullName evidence="2">Glycosyltransferase family 39 protein</fullName>
    </submittedName>
</protein>
<feature type="transmembrane region" description="Helical" evidence="1">
    <location>
        <begin position="129"/>
        <end position="146"/>
    </location>
</feature>
<feature type="transmembrane region" description="Helical" evidence="1">
    <location>
        <begin position="222"/>
        <end position="242"/>
    </location>
</feature>
<dbReference type="EMBL" id="CP054139">
    <property type="protein sequence ID" value="QKJ29651.1"/>
    <property type="molecule type" value="Genomic_DNA"/>
</dbReference>
<keyword evidence="1" id="KW-1133">Transmembrane helix</keyword>
<feature type="transmembrane region" description="Helical" evidence="1">
    <location>
        <begin position="285"/>
        <end position="305"/>
    </location>
</feature>
<keyword evidence="1" id="KW-0812">Transmembrane</keyword>
<keyword evidence="2" id="KW-0808">Transferase</keyword>
<evidence type="ECO:0000313" key="2">
    <source>
        <dbReference type="EMBL" id="QKJ29651.1"/>
    </source>
</evidence>
<dbReference type="RefSeq" id="WP_173414343.1">
    <property type="nucleotide sequence ID" value="NZ_CP054139.1"/>
</dbReference>
<feature type="transmembrane region" description="Helical" evidence="1">
    <location>
        <begin position="21"/>
        <end position="41"/>
    </location>
</feature>
<keyword evidence="3" id="KW-1185">Reference proteome</keyword>
<dbReference type="GO" id="GO:0016740">
    <property type="term" value="F:transferase activity"/>
    <property type="evidence" value="ECO:0007669"/>
    <property type="project" value="UniProtKB-KW"/>
</dbReference>
<feature type="transmembrane region" description="Helical" evidence="1">
    <location>
        <begin position="317"/>
        <end position="337"/>
    </location>
</feature>
<organism evidence="2 3">
    <name type="scientific">Mucilaginibacter mali</name>
    <dbReference type="NCBI Taxonomy" id="2740462"/>
    <lineage>
        <taxon>Bacteria</taxon>
        <taxon>Pseudomonadati</taxon>
        <taxon>Bacteroidota</taxon>
        <taxon>Sphingobacteriia</taxon>
        <taxon>Sphingobacteriales</taxon>
        <taxon>Sphingobacteriaceae</taxon>
        <taxon>Mucilaginibacter</taxon>
    </lineage>
</organism>
<feature type="transmembrane region" description="Helical" evidence="1">
    <location>
        <begin position="183"/>
        <end position="210"/>
    </location>
</feature>
<gene>
    <name evidence="2" type="ORF">HQ865_07750</name>
</gene>
<accession>A0A7D4Q6Z1</accession>
<feature type="transmembrane region" description="Helical" evidence="1">
    <location>
        <begin position="373"/>
        <end position="391"/>
    </location>
</feature>
<dbReference type="KEGG" id="mmab:HQ865_07750"/>
<proteinExistence type="predicted"/>
<feature type="transmembrane region" description="Helical" evidence="1">
    <location>
        <begin position="74"/>
        <end position="93"/>
    </location>
</feature>
<evidence type="ECO:0000313" key="3">
    <source>
        <dbReference type="Proteomes" id="UP000505355"/>
    </source>
</evidence>
<feature type="transmembrane region" description="Helical" evidence="1">
    <location>
        <begin position="105"/>
        <end position="123"/>
    </location>
</feature>
<reference evidence="2 3" key="1">
    <citation type="submission" date="2020-05" db="EMBL/GenBank/DDBJ databases">
        <title>Mucilaginibacter mali sp. nov.</title>
        <authorList>
            <person name="Kim H.S."/>
            <person name="Lee K.C."/>
            <person name="Suh M.K."/>
            <person name="Kim J.-S."/>
            <person name="Han K.-I."/>
            <person name="Eom M.K."/>
            <person name="Shin Y.K."/>
            <person name="Lee J.-S."/>
        </authorList>
    </citation>
    <scope>NUCLEOTIDE SEQUENCE [LARGE SCALE GENOMIC DNA]</scope>
    <source>
        <strain evidence="2 3">G2-14</strain>
    </source>
</reference>